<dbReference type="Proteomes" id="UP000887540">
    <property type="component" value="Unplaced"/>
</dbReference>
<dbReference type="AlphaFoldDB" id="A0A914DBQ0"/>
<organism evidence="1 2">
    <name type="scientific">Acrobeloides nanus</name>
    <dbReference type="NCBI Taxonomy" id="290746"/>
    <lineage>
        <taxon>Eukaryota</taxon>
        <taxon>Metazoa</taxon>
        <taxon>Ecdysozoa</taxon>
        <taxon>Nematoda</taxon>
        <taxon>Chromadorea</taxon>
        <taxon>Rhabditida</taxon>
        <taxon>Tylenchina</taxon>
        <taxon>Cephalobomorpha</taxon>
        <taxon>Cephaloboidea</taxon>
        <taxon>Cephalobidae</taxon>
        <taxon>Acrobeloides</taxon>
    </lineage>
</organism>
<evidence type="ECO:0000313" key="1">
    <source>
        <dbReference type="Proteomes" id="UP000887540"/>
    </source>
</evidence>
<sequence length="164" mass="18809">KVLVWILGKGMAQERLCKRKQSRACVLICVKLAEYHFLHNIMFPKMPRGKLSYGDSRLKNFDPKVVRRLPCFLPAKPLCAFVNALIDGNDEFDQLVIEMTKTKLKIEAKNRPLAKGMKPDEILLGVEDAINLMGSGMHRVQESDVFENFYTDLKNVLSHAFRQM</sequence>
<evidence type="ECO:0000313" key="2">
    <source>
        <dbReference type="WBParaSite" id="ACRNAN_scaffold22779.g11757.t1"/>
    </source>
</evidence>
<reference evidence="2" key="1">
    <citation type="submission" date="2022-11" db="UniProtKB">
        <authorList>
            <consortium name="WormBaseParasite"/>
        </authorList>
    </citation>
    <scope>IDENTIFICATION</scope>
</reference>
<name>A0A914DBQ0_9BILA</name>
<keyword evidence="1" id="KW-1185">Reference proteome</keyword>
<protein>
    <submittedName>
        <fullName evidence="2">Uncharacterized protein</fullName>
    </submittedName>
</protein>
<proteinExistence type="predicted"/>
<accession>A0A914DBQ0</accession>
<dbReference type="WBParaSite" id="ACRNAN_scaffold22779.g11757.t1">
    <property type="protein sequence ID" value="ACRNAN_scaffold22779.g11757.t1"/>
    <property type="gene ID" value="ACRNAN_scaffold22779.g11757"/>
</dbReference>